<reference evidence="1" key="2">
    <citation type="journal article" date="2022" name="New Phytol.">
        <title>Evolutionary transition to the ectomycorrhizal habit in the genomes of a hyperdiverse lineage of mushroom-forming fungi.</title>
        <authorList>
            <person name="Looney B."/>
            <person name="Miyauchi S."/>
            <person name="Morin E."/>
            <person name="Drula E."/>
            <person name="Courty P.E."/>
            <person name="Kohler A."/>
            <person name="Kuo A."/>
            <person name="LaButti K."/>
            <person name="Pangilinan J."/>
            <person name="Lipzen A."/>
            <person name="Riley R."/>
            <person name="Andreopoulos W."/>
            <person name="He G."/>
            <person name="Johnson J."/>
            <person name="Nolan M."/>
            <person name="Tritt A."/>
            <person name="Barry K.W."/>
            <person name="Grigoriev I.V."/>
            <person name="Nagy L.G."/>
            <person name="Hibbett D."/>
            <person name="Henrissat B."/>
            <person name="Matheny P.B."/>
            <person name="Labbe J."/>
            <person name="Martin F.M."/>
        </authorList>
    </citation>
    <scope>NUCLEOTIDE SEQUENCE</scope>
    <source>
        <strain evidence="1">FP105234-sp</strain>
    </source>
</reference>
<sequence>MSSAVHKALILPAKFAQFVVGELPTSKPDPGFVLVKIHAAALNPLDAGIQKMGVFITEFPGVAGNDGAGTIEAVGVGVTGLKKGDRVLYQGWWTPANRGTFQQFGIADAAVVAKIPDSMSFDEAATIPLGLATAAMGLYGKLNPKAFWGGGPGIIAPWADGGRGQFAGQPAVVIGGASSVGQFAIQLLKLSGNDPIITTASSHNEAYCKAAGATHVIDYHKTPYSDIVTAVRKITSEPVSLAYDAISSEDSQKSLWELLAPHGVLVVTHPPVVGKAGEEAEDGKRVVHVFGSAHSDDNREVGSAMYRALRGLLEEGVIKGNKVEVLPNGLAGIPDGLARLWTKTVSGLKLVSRPQETA</sequence>
<evidence type="ECO:0000313" key="2">
    <source>
        <dbReference type="Proteomes" id="UP000814033"/>
    </source>
</evidence>
<proteinExistence type="predicted"/>
<accession>A0ACB8S916</accession>
<dbReference type="Proteomes" id="UP000814033">
    <property type="component" value="Unassembled WGS sequence"/>
</dbReference>
<comment type="caution">
    <text evidence="1">The sequence shown here is derived from an EMBL/GenBank/DDBJ whole genome shotgun (WGS) entry which is preliminary data.</text>
</comment>
<evidence type="ECO:0000313" key="1">
    <source>
        <dbReference type="EMBL" id="KAI0052283.1"/>
    </source>
</evidence>
<name>A0ACB8S916_9AGAM</name>
<organism evidence="1 2">
    <name type="scientific">Auriscalpium vulgare</name>
    <dbReference type="NCBI Taxonomy" id="40419"/>
    <lineage>
        <taxon>Eukaryota</taxon>
        <taxon>Fungi</taxon>
        <taxon>Dikarya</taxon>
        <taxon>Basidiomycota</taxon>
        <taxon>Agaricomycotina</taxon>
        <taxon>Agaricomycetes</taxon>
        <taxon>Russulales</taxon>
        <taxon>Auriscalpiaceae</taxon>
        <taxon>Auriscalpium</taxon>
    </lineage>
</organism>
<dbReference type="EMBL" id="MU275846">
    <property type="protein sequence ID" value="KAI0052283.1"/>
    <property type="molecule type" value="Genomic_DNA"/>
</dbReference>
<gene>
    <name evidence="1" type="ORF">FA95DRAFT_1553603</name>
</gene>
<keyword evidence="2" id="KW-1185">Reference proteome</keyword>
<protein>
    <submittedName>
        <fullName evidence="1">GroES-like protein</fullName>
    </submittedName>
</protein>
<reference evidence="1" key="1">
    <citation type="submission" date="2021-02" db="EMBL/GenBank/DDBJ databases">
        <authorList>
            <consortium name="DOE Joint Genome Institute"/>
            <person name="Ahrendt S."/>
            <person name="Looney B.P."/>
            <person name="Miyauchi S."/>
            <person name="Morin E."/>
            <person name="Drula E."/>
            <person name="Courty P.E."/>
            <person name="Chicoki N."/>
            <person name="Fauchery L."/>
            <person name="Kohler A."/>
            <person name="Kuo A."/>
            <person name="Labutti K."/>
            <person name="Pangilinan J."/>
            <person name="Lipzen A."/>
            <person name="Riley R."/>
            <person name="Andreopoulos W."/>
            <person name="He G."/>
            <person name="Johnson J."/>
            <person name="Barry K.W."/>
            <person name="Grigoriev I.V."/>
            <person name="Nagy L."/>
            <person name="Hibbett D."/>
            <person name="Henrissat B."/>
            <person name="Matheny P.B."/>
            <person name="Labbe J."/>
            <person name="Martin F."/>
        </authorList>
    </citation>
    <scope>NUCLEOTIDE SEQUENCE</scope>
    <source>
        <strain evidence="1">FP105234-sp</strain>
    </source>
</reference>